<organism evidence="8 9">
    <name type="scientific">Arthrobacter terrae</name>
    <dbReference type="NCBI Taxonomy" id="2935737"/>
    <lineage>
        <taxon>Bacteria</taxon>
        <taxon>Bacillati</taxon>
        <taxon>Actinomycetota</taxon>
        <taxon>Actinomycetes</taxon>
        <taxon>Micrococcales</taxon>
        <taxon>Micrococcaceae</taxon>
        <taxon>Arthrobacter</taxon>
    </lineage>
</organism>
<keyword evidence="2" id="KW-0479">Metal-binding</keyword>
<dbReference type="InterPro" id="IPR002477">
    <property type="entry name" value="Peptidoglycan-bd-like"/>
</dbReference>
<keyword evidence="3" id="KW-0378">Hydrolase</keyword>
<dbReference type="AlphaFoldDB" id="A0A931CRU4"/>
<dbReference type="Pfam" id="PF01471">
    <property type="entry name" value="PG_binding_1"/>
    <property type="match status" value="1"/>
</dbReference>
<evidence type="ECO:0000256" key="1">
    <source>
        <dbReference type="ARBA" id="ARBA00022670"/>
    </source>
</evidence>
<dbReference type="InterPro" id="IPR021190">
    <property type="entry name" value="Pept_M10A"/>
</dbReference>
<keyword evidence="9" id="KW-1185">Reference proteome</keyword>
<dbReference type="SUPFAM" id="SSF89372">
    <property type="entry name" value="Fucose-specific lectin"/>
    <property type="match status" value="1"/>
</dbReference>
<dbReference type="InterPro" id="IPR001818">
    <property type="entry name" value="Pept_M10_metallopeptidase"/>
</dbReference>
<dbReference type="SMART" id="SM00235">
    <property type="entry name" value="ZnMc"/>
    <property type="match status" value="1"/>
</dbReference>
<sequence>MPKNTVQQGTGQQGTESEPSRSYLPVGLVQAGDAGADVQRTYNYLEKFGYLPNAQLAQRYPSWRPGVAQAPPDPTRFDSRLEEAVRLFQRSYGLAETGQVDQPTRELMRQPRCGVPDNVSVLGQFVVGGTRWPGLNVTYSHTNFSPDLPGADVRSTIRGAFDRWSAAAPLHITEKAGGSGDADIRVGFYAGDHGDGYPFDGAGTAAGNVLAHCFYPPGPGDNGIGGDCHFDEAETWSTNLPPAGTDLPTVALHELGHGLGLNHSDVKDSVMYAYYGGARRELTADDIAGIRSIYGGYDWSGINDNWASLGGFFPVGAPISAVSRFPGQLDLFVVGNDGRVYTSWWTSGQNWSGVQDNWRSIGGFFPPGAPVAAVSRTANNLDLFVCGNDGRVYTSWWYAGADWSGVNDNWRSIGGFFPNGAQLSAVARTANNLDLFVCGNDGRVYTSWWYAGADWSGVNDNWRSIGGFFPNGAPVAAVARTANNLDLFVCGNDGRVYTSWWYAGADWSGVNDNWRSIGGFFPNGAQLSAVARTANNLDLFVCGNDGRVYTSWWYAGVDWSGVNDNWRSIGGFFPNGAPVAAVARTANNLDLFVCGNDGRVYTSWWYAGADWSGVNDNWRSIGGFFPNGAPLSAVARTANNLDVFVCGNDGRVYTSWWSG</sequence>
<evidence type="ECO:0000313" key="9">
    <source>
        <dbReference type="Proteomes" id="UP000655366"/>
    </source>
</evidence>
<dbReference type="GO" id="GO:0031012">
    <property type="term" value="C:extracellular matrix"/>
    <property type="evidence" value="ECO:0007669"/>
    <property type="project" value="InterPro"/>
</dbReference>
<evidence type="ECO:0000313" key="8">
    <source>
        <dbReference type="EMBL" id="MBG0739816.1"/>
    </source>
</evidence>
<dbReference type="PANTHER" id="PTHR10201">
    <property type="entry name" value="MATRIX METALLOPROTEINASE"/>
    <property type="match status" value="1"/>
</dbReference>
<evidence type="ECO:0000256" key="5">
    <source>
        <dbReference type="ARBA" id="ARBA00023049"/>
    </source>
</evidence>
<accession>A0A931CRU4</accession>
<dbReference type="InterPro" id="IPR036365">
    <property type="entry name" value="PGBD-like_sf"/>
</dbReference>
<dbReference type="GO" id="GO:0008270">
    <property type="term" value="F:zinc ion binding"/>
    <property type="evidence" value="ECO:0007669"/>
    <property type="project" value="InterPro"/>
</dbReference>
<comment type="caution">
    <text evidence="8">The sequence shown here is derived from an EMBL/GenBank/DDBJ whole genome shotgun (WGS) entry which is preliminary data.</text>
</comment>
<dbReference type="RefSeq" id="WP_196396767.1">
    <property type="nucleotide sequence ID" value="NZ_JADNYM010000012.1"/>
</dbReference>
<evidence type="ECO:0000259" key="7">
    <source>
        <dbReference type="SMART" id="SM00235"/>
    </source>
</evidence>
<protein>
    <submittedName>
        <fullName evidence="8">Matrilysin family metalloendoprotease</fullName>
    </submittedName>
</protein>
<proteinExistence type="predicted"/>
<dbReference type="SUPFAM" id="SSF47090">
    <property type="entry name" value="PGBD-like"/>
    <property type="match status" value="1"/>
</dbReference>
<evidence type="ECO:0000256" key="3">
    <source>
        <dbReference type="ARBA" id="ARBA00022801"/>
    </source>
</evidence>
<dbReference type="GO" id="GO:0006508">
    <property type="term" value="P:proteolysis"/>
    <property type="evidence" value="ECO:0007669"/>
    <property type="project" value="UniProtKB-KW"/>
</dbReference>
<keyword evidence="4" id="KW-0862">Zinc</keyword>
<dbReference type="EMBL" id="JADNYM010000012">
    <property type="protein sequence ID" value="MBG0739816.1"/>
    <property type="molecule type" value="Genomic_DNA"/>
</dbReference>
<dbReference type="Gene3D" id="2.120.10.70">
    <property type="entry name" value="Fucose-specific lectin"/>
    <property type="match status" value="2"/>
</dbReference>
<dbReference type="CDD" id="cd04278">
    <property type="entry name" value="ZnMc_MMP"/>
    <property type="match status" value="1"/>
</dbReference>
<gene>
    <name evidence="8" type="ORF">IV500_10510</name>
</gene>
<keyword evidence="1" id="KW-0645">Protease</keyword>
<evidence type="ECO:0000256" key="2">
    <source>
        <dbReference type="ARBA" id="ARBA00022723"/>
    </source>
</evidence>
<keyword evidence="5" id="KW-0482">Metalloprotease</keyword>
<evidence type="ECO:0000256" key="6">
    <source>
        <dbReference type="SAM" id="MobiDB-lite"/>
    </source>
</evidence>
<dbReference type="CDD" id="cd22954">
    <property type="entry name" value="PLL_lectin"/>
    <property type="match status" value="1"/>
</dbReference>
<dbReference type="InterPro" id="IPR006026">
    <property type="entry name" value="Peptidase_Metallo"/>
</dbReference>
<reference evidence="8 9" key="1">
    <citation type="submission" date="2020-11" db="EMBL/GenBank/DDBJ databases">
        <title>Arthrobacter antarcticus sp. nov., isolated from Antarctic Soil.</title>
        <authorList>
            <person name="Li J."/>
        </authorList>
    </citation>
    <scope>NUCLEOTIDE SEQUENCE [LARGE SCALE GENOMIC DNA]</scope>
    <source>
        <strain evidence="8 9">Z1-20</strain>
    </source>
</reference>
<dbReference type="PRINTS" id="PR00138">
    <property type="entry name" value="MATRIXIN"/>
</dbReference>
<feature type="compositionally biased region" description="Low complexity" evidence="6">
    <location>
        <begin position="1"/>
        <end position="15"/>
    </location>
</feature>
<dbReference type="InterPro" id="IPR033739">
    <property type="entry name" value="M10A_MMP"/>
</dbReference>
<dbReference type="PANTHER" id="PTHR10201:SF323">
    <property type="entry name" value="MATRIX METALLOPROTEINASE-21"/>
    <property type="match status" value="1"/>
</dbReference>
<evidence type="ECO:0000256" key="4">
    <source>
        <dbReference type="ARBA" id="ARBA00022833"/>
    </source>
</evidence>
<dbReference type="SUPFAM" id="SSF55486">
    <property type="entry name" value="Metalloproteases ('zincins'), catalytic domain"/>
    <property type="match status" value="1"/>
</dbReference>
<dbReference type="Gene3D" id="3.40.390.10">
    <property type="entry name" value="Collagenase (Catalytic Domain)"/>
    <property type="match status" value="1"/>
</dbReference>
<dbReference type="InterPro" id="IPR024079">
    <property type="entry name" value="MetalloPept_cat_dom_sf"/>
</dbReference>
<dbReference type="Proteomes" id="UP000655366">
    <property type="component" value="Unassembled WGS sequence"/>
</dbReference>
<dbReference type="GO" id="GO:0004222">
    <property type="term" value="F:metalloendopeptidase activity"/>
    <property type="evidence" value="ECO:0007669"/>
    <property type="project" value="InterPro"/>
</dbReference>
<feature type="domain" description="Peptidase metallopeptidase" evidence="7">
    <location>
        <begin position="128"/>
        <end position="296"/>
    </location>
</feature>
<name>A0A931CRU4_9MICC</name>
<dbReference type="Pfam" id="PF00413">
    <property type="entry name" value="Peptidase_M10"/>
    <property type="match status" value="1"/>
</dbReference>
<feature type="region of interest" description="Disordered" evidence="6">
    <location>
        <begin position="1"/>
        <end position="23"/>
    </location>
</feature>